<feature type="domain" description="ABC3 transporter permease C-terminal" evidence="7">
    <location>
        <begin position="249"/>
        <end position="371"/>
    </location>
</feature>
<feature type="transmembrane region" description="Helical" evidence="6">
    <location>
        <begin position="292"/>
        <end position="316"/>
    </location>
</feature>
<dbReference type="AlphaFoldDB" id="A0A4R4A8B8"/>
<dbReference type="InterPro" id="IPR025857">
    <property type="entry name" value="MacB_PCD"/>
</dbReference>
<dbReference type="Pfam" id="PF02687">
    <property type="entry name" value="FtsX"/>
    <property type="match status" value="2"/>
</dbReference>
<keyword evidence="2" id="KW-1003">Cell membrane</keyword>
<feature type="transmembrane region" description="Helical" evidence="6">
    <location>
        <begin position="394"/>
        <end position="413"/>
    </location>
</feature>
<evidence type="ECO:0000256" key="5">
    <source>
        <dbReference type="ARBA" id="ARBA00023136"/>
    </source>
</evidence>
<feature type="transmembrane region" description="Helical" evidence="6">
    <location>
        <begin position="347"/>
        <end position="373"/>
    </location>
</feature>
<evidence type="ECO:0000256" key="2">
    <source>
        <dbReference type="ARBA" id="ARBA00022475"/>
    </source>
</evidence>
<comment type="subcellular location">
    <subcellularLocation>
        <location evidence="1">Cell membrane</location>
        <topology evidence="1">Multi-pass membrane protein</topology>
    </subcellularLocation>
</comment>
<feature type="transmembrane region" description="Helical" evidence="6">
    <location>
        <begin position="472"/>
        <end position="493"/>
    </location>
</feature>
<dbReference type="InterPro" id="IPR003838">
    <property type="entry name" value="ABC3_permease_C"/>
</dbReference>
<feature type="transmembrane region" description="Helical" evidence="6">
    <location>
        <begin position="795"/>
        <end position="816"/>
    </location>
</feature>
<sequence length="830" mass="86424">MIPLLARISLRQLSRQPWQSALAVLGIALGVAVVVAVGLANDSARRAIALSVEQLDGRASHRIESSGTGIADAEAARLLRALAPYPATPVIEQPLRLEGEGLTLLGIDLLQADTLRGSALAAEALPDPSRLAALLTEPGALLLGATDARRLGAVPGDRLSVRHGGHTRQARLVGVIEQGLDGLALADLGSAQWLAGRDGVVDRIDLVLPPAAAAGVAAALPPGLRLEASAQRGAALHEMTRAFRINLLAMSLIALLVGGFIVYSTQTFTVVRRRALFGTLRALGATRTRIAALVLAETLALALVGALLGIALGILAGRGLVQLVARTIDDLYFRLEVSTLALDPATLVLGAGLALGVALLAALAPALEAAGVAPREAMRAQGLERRAQGWAAPLARLGAALALTGWLATLLPGESLAQGFALLLMVVLGLVLCVPALLRGAAAALAGLGARLGAPLALVLAARTVAGSVARTGIAAAALTLAVATSVGVGVMIESFRHSVIDWLDHTLEGELYVTADSREAPLPPGLDEALVATDGVASVIRARRMTVTTREGDATLLVRDRPAPDATGPLLLARLDGDPWAAGRILVSEPYAHHHRLAPGDRIELATPDGWRRFSVGAVFRDYGSDRGLLMLPYREARAHWEGIGIGSLALRLAPDGDPQRVRERVQALAETHDRTLLLTASGEIRTLTLEIFDRTFAITEVLRLLALAVAFVGVLSALLALQLERRRTHALLRATGMSGRTLALTLLAQGSILGLVAGLLAIPLGLVMGELLIRIINVRAFGWSMALQIPPQALLSGPLLAWCAALAAALPPALRAGREPPARGLRGD</sequence>
<feature type="domain" description="ABC3 transporter permease C-terminal" evidence="7">
    <location>
        <begin position="706"/>
        <end position="823"/>
    </location>
</feature>
<evidence type="ECO:0000313" key="10">
    <source>
        <dbReference type="Proteomes" id="UP000295247"/>
    </source>
</evidence>
<feature type="transmembrane region" description="Helical" evidence="6">
    <location>
        <begin position="419"/>
        <end position="438"/>
    </location>
</feature>
<dbReference type="PANTHER" id="PTHR30287">
    <property type="entry name" value="MEMBRANE COMPONENT OF PREDICTED ABC SUPERFAMILY METABOLITE UPTAKE TRANSPORTER"/>
    <property type="match status" value="1"/>
</dbReference>
<protein>
    <submittedName>
        <fullName evidence="9">Putative ABC transport system permease protein</fullName>
    </submittedName>
</protein>
<keyword evidence="4 6" id="KW-1133">Transmembrane helix</keyword>
<feature type="domain" description="MacB-like periplasmic core" evidence="8">
    <location>
        <begin position="472"/>
        <end position="670"/>
    </location>
</feature>
<dbReference type="PANTHER" id="PTHR30287:SF2">
    <property type="entry name" value="BLL1001 PROTEIN"/>
    <property type="match status" value="1"/>
</dbReference>
<feature type="transmembrane region" description="Helical" evidence="6">
    <location>
        <begin position="21"/>
        <end position="40"/>
    </location>
</feature>
<organism evidence="9 10">
    <name type="scientific">Marichromatium gracile</name>
    <name type="common">Chromatium gracile</name>
    <dbReference type="NCBI Taxonomy" id="1048"/>
    <lineage>
        <taxon>Bacteria</taxon>
        <taxon>Pseudomonadati</taxon>
        <taxon>Pseudomonadota</taxon>
        <taxon>Gammaproteobacteria</taxon>
        <taxon>Chromatiales</taxon>
        <taxon>Chromatiaceae</taxon>
        <taxon>Marichromatium</taxon>
    </lineage>
</organism>
<feature type="transmembrane region" description="Helical" evidence="6">
    <location>
        <begin position="445"/>
        <end position="466"/>
    </location>
</feature>
<dbReference type="EMBL" id="SMDC01000009">
    <property type="protein sequence ID" value="TCW34756.1"/>
    <property type="molecule type" value="Genomic_DNA"/>
</dbReference>
<feature type="transmembrane region" description="Helical" evidence="6">
    <location>
        <begin position="247"/>
        <end position="271"/>
    </location>
</feature>
<evidence type="ECO:0000259" key="7">
    <source>
        <dbReference type="Pfam" id="PF02687"/>
    </source>
</evidence>
<gene>
    <name evidence="9" type="ORF">EDC29_109118</name>
</gene>
<dbReference type="Pfam" id="PF12704">
    <property type="entry name" value="MacB_PCD"/>
    <property type="match status" value="2"/>
</dbReference>
<evidence type="ECO:0000313" key="9">
    <source>
        <dbReference type="EMBL" id="TCW34756.1"/>
    </source>
</evidence>
<evidence type="ECO:0000256" key="1">
    <source>
        <dbReference type="ARBA" id="ARBA00004651"/>
    </source>
</evidence>
<reference evidence="9 10" key="1">
    <citation type="submission" date="2019-03" db="EMBL/GenBank/DDBJ databases">
        <title>Genomic Encyclopedia of Type Strains, Phase IV (KMG-IV): sequencing the most valuable type-strain genomes for metagenomic binning, comparative biology and taxonomic classification.</title>
        <authorList>
            <person name="Goeker M."/>
        </authorList>
    </citation>
    <scope>NUCLEOTIDE SEQUENCE [LARGE SCALE GENOMIC DNA]</scope>
    <source>
        <strain evidence="9 10">DSM 203</strain>
    </source>
</reference>
<feature type="transmembrane region" description="Helical" evidence="6">
    <location>
        <begin position="706"/>
        <end position="725"/>
    </location>
</feature>
<dbReference type="Proteomes" id="UP000295247">
    <property type="component" value="Unassembled WGS sequence"/>
</dbReference>
<evidence type="ECO:0000256" key="4">
    <source>
        <dbReference type="ARBA" id="ARBA00022989"/>
    </source>
</evidence>
<feature type="domain" description="MacB-like periplasmic core" evidence="8">
    <location>
        <begin position="20"/>
        <end position="213"/>
    </location>
</feature>
<accession>A0A4R4A8B8</accession>
<proteinExistence type="predicted"/>
<evidence type="ECO:0000259" key="8">
    <source>
        <dbReference type="Pfam" id="PF12704"/>
    </source>
</evidence>
<evidence type="ECO:0000256" key="3">
    <source>
        <dbReference type="ARBA" id="ARBA00022692"/>
    </source>
</evidence>
<dbReference type="GO" id="GO:0005886">
    <property type="term" value="C:plasma membrane"/>
    <property type="evidence" value="ECO:0007669"/>
    <property type="project" value="UniProtKB-SubCell"/>
</dbReference>
<keyword evidence="5 6" id="KW-0472">Membrane</keyword>
<name>A0A4R4A8B8_MARGR</name>
<feature type="transmembrane region" description="Helical" evidence="6">
    <location>
        <begin position="745"/>
        <end position="775"/>
    </location>
</feature>
<dbReference type="InterPro" id="IPR038766">
    <property type="entry name" value="Membrane_comp_ABC_pdt"/>
</dbReference>
<comment type="caution">
    <text evidence="9">The sequence shown here is derived from an EMBL/GenBank/DDBJ whole genome shotgun (WGS) entry which is preliminary data.</text>
</comment>
<keyword evidence="3 6" id="KW-0812">Transmembrane</keyword>
<evidence type="ECO:0000256" key="6">
    <source>
        <dbReference type="SAM" id="Phobius"/>
    </source>
</evidence>